<evidence type="ECO:0000256" key="1">
    <source>
        <dbReference type="SAM" id="Phobius"/>
    </source>
</evidence>
<keyword evidence="1" id="KW-0472">Membrane</keyword>
<dbReference type="AlphaFoldDB" id="A0AA39Q636"/>
<dbReference type="EMBL" id="JAUEPU010000015">
    <property type="protein sequence ID" value="KAK0496295.1"/>
    <property type="molecule type" value="Genomic_DNA"/>
</dbReference>
<sequence>MSRTFNNYIAQSRTFQKTLVVPHAHLDVALNFHYLEWSSDLKTTPKHEVMELRVTPAPSFGSAIISRAVRGAPLPLLTLNLNGQRTAYSGAELWFPDKLGARHHFALRRPASGKICLQVVRHSEFGRFLAIYYTFHPGSRMHVLDCGSEDVAEITYVDVTGLLLAVIIVHFFLLFVFVERDYPSFQLWNFPYEPFARL</sequence>
<proteinExistence type="predicted"/>
<reference evidence="2" key="1">
    <citation type="submission" date="2023-06" db="EMBL/GenBank/DDBJ databases">
        <authorList>
            <consortium name="Lawrence Berkeley National Laboratory"/>
            <person name="Ahrendt S."/>
            <person name="Sahu N."/>
            <person name="Indic B."/>
            <person name="Wong-Bajracharya J."/>
            <person name="Merenyi Z."/>
            <person name="Ke H.-M."/>
            <person name="Monk M."/>
            <person name="Kocsube S."/>
            <person name="Drula E."/>
            <person name="Lipzen A."/>
            <person name="Balint B."/>
            <person name="Henrissat B."/>
            <person name="Andreopoulos B."/>
            <person name="Martin F.M."/>
            <person name="Harder C.B."/>
            <person name="Rigling D."/>
            <person name="Ford K.L."/>
            <person name="Foster G.D."/>
            <person name="Pangilinan J."/>
            <person name="Papanicolaou A."/>
            <person name="Barry K."/>
            <person name="LaButti K."/>
            <person name="Viragh M."/>
            <person name="Koriabine M."/>
            <person name="Yan M."/>
            <person name="Riley R."/>
            <person name="Champramary S."/>
            <person name="Plett K.L."/>
            <person name="Tsai I.J."/>
            <person name="Slot J."/>
            <person name="Sipos G."/>
            <person name="Plett J."/>
            <person name="Nagy L.G."/>
            <person name="Grigoriev I.V."/>
        </authorList>
    </citation>
    <scope>NUCLEOTIDE SEQUENCE</scope>
    <source>
        <strain evidence="2">HWK02</strain>
    </source>
</reference>
<comment type="caution">
    <text evidence="2">The sequence shown here is derived from an EMBL/GenBank/DDBJ whole genome shotgun (WGS) entry which is preliminary data.</text>
</comment>
<dbReference type="Proteomes" id="UP001175228">
    <property type="component" value="Unassembled WGS sequence"/>
</dbReference>
<feature type="transmembrane region" description="Helical" evidence="1">
    <location>
        <begin position="159"/>
        <end position="178"/>
    </location>
</feature>
<protein>
    <submittedName>
        <fullName evidence="2">Uncharacterized protein</fullName>
    </submittedName>
</protein>
<keyword evidence="1" id="KW-0812">Transmembrane</keyword>
<evidence type="ECO:0000313" key="3">
    <source>
        <dbReference type="Proteomes" id="UP001175228"/>
    </source>
</evidence>
<evidence type="ECO:0000313" key="2">
    <source>
        <dbReference type="EMBL" id="KAK0496295.1"/>
    </source>
</evidence>
<gene>
    <name evidence="2" type="ORF">EDD18DRAFT_1331831</name>
</gene>
<keyword evidence="3" id="KW-1185">Reference proteome</keyword>
<keyword evidence="1" id="KW-1133">Transmembrane helix</keyword>
<accession>A0AA39Q636</accession>
<name>A0AA39Q636_9AGAR</name>
<organism evidence="2 3">
    <name type="scientific">Armillaria luteobubalina</name>
    <dbReference type="NCBI Taxonomy" id="153913"/>
    <lineage>
        <taxon>Eukaryota</taxon>
        <taxon>Fungi</taxon>
        <taxon>Dikarya</taxon>
        <taxon>Basidiomycota</taxon>
        <taxon>Agaricomycotina</taxon>
        <taxon>Agaricomycetes</taxon>
        <taxon>Agaricomycetidae</taxon>
        <taxon>Agaricales</taxon>
        <taxon>Marasmiineae</taxon>
        <taxon>Physalacriaceae</taxon>
        <taxon>Armillaria</taxon>
    </lineage>
</organism>